<evidence type="ECO:0000313" key="2">
    <source>
        <dbReference type="Proteomes" id="UP000017559"/>
    </source>
</evidence>
<dbReference type="HOGENOM" id="CLU_683504_0_0_1"/>
<accession>V2X0D9</accession>
<dbReference type="Proteomes" id="UP000017559">
    <property type="component" value="Unassembled WGS sequence"/>
</dbReference>
<dbReference type="KEGG" id="mrr:Moror_5768"/>
<sequence>MAIRPTSLLKKGAENSSDNLRFPNMLNRDSKNTAASIGPMTGRLKYEMPDKTRDFCFTKPDDFVRLHPPPSLEDVEIQSHSRPENHNAAFILWVERKIEKPTVYLTTFSNLGKRPLVLRPLAALPEGVKLIERILRRDGSIREALEHRKWSGYVSKEAGMSAEKEMTCLDSKHLQEREAIRSLEWYYQKMVERAGEEPINLGELIRKAGEWLSRRIRSSSIAPIWVDSSPLEIPNPLRAATVHLWPLAESSTELVLEPPMIPFYQNIDRDIIVLPLSITWYKDLTTAFPYCLVAKLGGRFWPLYNIKGPPDSSMPPTESSLPPSFRTLEFLPSMVSTRAKIAPQASISHARSYIIHLYLMKLLSSCVRCSRYHAGVMSLTRFRAFGARRIVDVLVLDPVDPIT</sequence>
<comment type="caution">
    <text evidence="1">The sequence shown here is derived from an EMBL/GenBank/DDBJ whole genome shotgun (WGS) entry which is preliminary data.</text>
</comment>
<proteinExistence type="predicted"/>
<evidence type="ECO:0000313" key="1">
    <source>
        <dbReference type="EMBL" id="ESK87282.1"/>
    </source>
</evidence>
<dbReference type="EMBL" id="AWSO01000813">
    <property type="protein sequence ID" value="ESK87282.1"/>
    <property type="molecule type" value="Genomic_DNA"/>
</dbReference>
<protein>
    <submittedName>
        <fullName evidence="1">Uncharacterized protein</fullName>
    </submittedName>
</protein>
<dbReference type="AlphaFoldDB" id="V2X0D9"/>
<name>V2X0D9_MONRO</name>
<organism evidence="1 2">
    <name type="scientific">Moniliophthora roreri (strain MCA 2997)</name>
    <name type="common">Cocoa frosty pod rot fungus</name>
    <name type="synonym">Crinipellis roreri</name>
    <dbReference type="NCBI Taxonomy" id="1381753"/>
    <lineage>
        <taxon>Eukaryota</taxon>
        <taxon>Fungi</taxon>
        <taxon>Dikarya</taxon>
        <taxon>Basidiomycota</taxon>
        <taxon>Agaricomycotina</taxon>
        <taxon>Agaricomycetes</taxon>
        <taxon>Agaricomycetidae</taxon>
        <taxon>Agaricales</taxon>
        <taxon>Marasmiineae</taxon>
        <taxon>Marasmiaceae</taxon>
        <taxon>Moniliophthora</taxon>
    </lineage>
</organism>
<keyword evidence="2" id="KW-1185">Reference proteome</keyword>
<gene>
    <name evidence="1" type="ORF">Moror_5768</name>
</gene>
<reference evidence="1 2" key="1">
    <citation type="journal article" date="2014" name="BMC Genomics">
        <title>Genome and secretome analysis of the hemibiotrophic fungal pathogen, Moniliophthora roreri, which causes frosty pod rot disease of cacao: mechanisms of the biotrophic and necrotrophic phases.</title>
        <authorList>
            <person name="Meinhardt L.W."/>
            <person name="Costa G.G.L."/>
            <person name="Thomazella D.P.T."/>
            <person name="Teixeira P.J.P.L."/>
            <person name="Carazzolle M.F."/>
            <person name="Schuster S.C."/>
            <person name="Carlson J.E."/>
            <person name="Guiltinan M.J."/>
            <person name="Mieczkowski P."/>
            <person name="Farmer A."/>
            <person name="Ramaraj T."/>
            <person name="Crozier J."/>
            <person name="Davis R.E."/>
            <person name="Shao J."/>
            <person name="Melnick R.L."/>
            <person name="Pereira G.A.G."/>
            <person name="Bailey B.A."/>
        </authorList>
    </citation>
    <scope>NUCLEOTIDE SEQUENCE [LARGE SCALE GENOMIC DNA]</scope>
    <source>
        <strain evidence="1 2">MCA 2997</strain>
    </source>
</reference>